<evidence type="ECO:0000313" key="6">
    <source>
        <dbReference type="EnsemblPlants" id="AUR62034900-RA:cds"/>
    </source>
</evidence>
<name>A0A803MTA9_CHEQI</name>
<dbReference type="Proteomes" id="UP000596660">
    <property type="component" value="Unplaced"/>
</dbReference>
<accession>A0A803MTA9</accession>
<keyword evidence="3" id="KW-0418">Kinase</keyword>
<keyword evidence="3" id="KW-0808">Transferase</keyword>
<protein>
    <recommendedName>
        <fullName evidence="1">non-specific serine/threonine protein kinase</fullName>
        <ecNumber evidence="1">2.7.11.1</ecNumber>
    </recommendedName>
</protein>
<organism evidence="6 7">
    <name type="scientific">Chenopodium quinoa</name>
    <name type="common">Quinoa</name>
    <dbReference type="NCBI Taxonomy" id="63459"/>
    <lineage>
        <taxon>Eukaryota</taxon>
        <taxon>Viridiplantae</taxon>
        <taxon>Streptophyta</taxon>
        <taxon>Embryophyta</taxon>
        <taxon>Tracheophyta</taxon>
        <taxon>Spermatophyta</taxon>
        <taxon>Magnoliopsida</taxon>
        <taxon>eudicotyledons</taxon>
        <taxon>Gunneridae</taxon>
        <taxon>Pentapetalae</taxon>
        <taxon>Caryophyllales</taxon>
        <taxon>Chenopodiaceae</taxon>
        <taxon>Chenopodioideae</taxon>
        <taxon>Atripliceae</taxon>
        <taxon>Chenopodium</taxon>
    </lineage>
</organism>
<dbReference type="InterPro" id="IPR011009">
    <property type="entry name" value="Kinase-like_dom_sf"/>
</dbReference>
<reference evidence="6" key="1">
    <citation type="journal article" date="2017" name="Nature">
        <title>The genome of Chenopodium quinoa.</title>
        <authorList>
            <person name="Jarvis D.E."/>
            <person name="Ho Y.S."/>
            <person name="Lightfoot D.J."/>
            <person name="Schmoeckel S.M."/>
            <person name="Li B."/>
            <person name="Borm T.J.A."/>
            <person name="Ohyanagi H."/>
            <person name="Mineta K."/>
            <person name="Michell C.T."/>
            <person name="Saber N."/>
            <person name="Kharbatia N.M."/>
            <person name="Rupper R.R."/>
            <person name="Sharp A.R."/>
            <person name="Dally N."/>
            <person name="Boughton B.A."/>
            <person name="Woo Y.H."/>
            <person name="Gao G."/>
            <person name="Schijlen E.G.W.M."/>
            <person name="Guo X."/>
            <person name="Momin A.A."/>
            <person name="Negrao S."/>
            <person name="Al-Babili S."/>
            <person name="Gehring C."/>
            <person name="Roessner U."/>
            <person name="Jung C."/>
            <person name="Murphy K."/>
            <person name="Arold S.T."/>
            <person name="Gojobori T."/>
            <person name="van der Linden C.G."/>
            <person name="van Loo E.N."/>
            <person name="Jellen E.N."/>
            <person name="Maughan P.J."/>
            <person name="Tester M."/>
        </authorList>
    </citation>
    <scope>NUCLEOTIDE SEQUENCE [LARGE SCALE GENOMIC DNA]</scope>
    <source>
        <strain evidence="6">cv. PI 614886</strain>
    </source>
</reference>
<proteinExistence type="predicted"/>
<dbReference type="EnsemblPlants" id="AUR62034900-RA">
    <property type="protein sequence ID" value="AUR62034900-RA:cds"/>
    <property type="gene ID" value="AUR62034900"/>
</dbReference>
<comment type="catalytic activity">
    <reaction evidence="4">
        <text>L-threonyl-[protein] + ATP = O-phospho-L-threonyl-[protein] + ADP + H(+)</text>
        <dbReference type="Rhea" id="RHEA:46608"/>
        <dbReference type="Rhea" id="RHEA-COMP:11060"/>
        <dbReference type="Rhea" id="RHEA-COMP:11605"/>
        <dbReference type="ChEBI" id="CHEBI:15378"/>
        <dbReference type="ChEBI" id="CHEBI:30013"/>
        <dbReference type="ChEBI" id="CHEBI:30616"/>
        <dbReference type="ChEBI" id="CHEBI:61977"/>
        <dbReference type="ChEBI" id="CHEBI:456216"/>
        <dbReference type="EC" id="2.7.11.1"/>
    </reaction>
</comment>
<dbReference type="AlphaFoldDB" id="A0A803MTA9"/>
<keyword evidence="2" id="KW-0723">Serine/threonine-protein kinase</keyword>
<evidence type="ECO:0000256" key="4">
    <source>
        <dbReference type="ARBA" id="ARBA00047899"/>
    </source>
</evidence>
<sequence>MALSSRNDNEIEEILNNPDDLERDPTGQFIRFNNVIGIETSKKVYEGLDTYNDVKIAWSKIEVGQIGEAGLKKCCQEAELWKSLNHQNISVTLTGMVKLADFGVAVYKEPSNFTILLLVHQSTGHLRFLAMVSCENIYSEYKNLADIDDAVKSGVMPVALEQVYDPQLKRFIERCLVPSSQRPVASELLKDPFLTDRKSGHTISVFVFFVGFDDICFT</sequence>
<dbReference type="GO" id="GO:0004674">
    <property type="term" value="F:protein serine/threonine kinase activity"/>
    <property type="evidence" value="ECO:0007669"/>
    <property type="project" value="UniProtKB-KW"/>
</dbReference>
<dbReference type="SUPFAM" id="SSF56112">
    <property type="entry name" value="Protein kinase-like (PK-like)"/>
    <property type="match status" value="1"/>
</dbReference>
<dbReference type="Gramene" id="AUR62034900-RA">
    <property type="protein sequence ID" value="AUR62034900-RA:cds"/>
    <property type="gene ID" value="AUR62034900"/>
</dbReference>
<comment type="catalytic activity">
    <reaction evidence="5">
        <text>L-seryl-[protein] + ATP = O-phospho-L-seryl-[protein] + ADP + H(+)</text>
        <dbReference type="Rhea" id="RHEA:17989"/>
        <dbReference type="Rhea" id="RHEA-COMP:9863"/>
        <dbReference type="Rhea" id="RHEA-COMP:11604"/>
        <dbReference type="ChEBI" id="CHEBI:15378"/>
        <dbReference type="ChEBI" id="CHEBI:29999"/>
        <dbReference type="ChEBI" id="CHEBI:30616"/>
        <dbReference type="ChEBI" id="CHEBI:83421"/>
        <dbReference type="ChEBI" id="CHEBI:456216"/>
        <dbReference type="EC" id="2.7.11.1"/>
    </reaction>
</comment>
<dbReference type="InterPro" id="IPR050588">
    <property type="entry name" value="WNK_Ser-Thr_kinase"/>
</dbReference>
<dbReference type="PANTHER" id="PTHR13902">
    <property type="entry name" value="SERINE/THREONINE-PROTEIN KINASE WNK WITH NO LYSINE -RELATED"/>
    <property type="match status" value="1"/>
</dbReference>
<dbReference type="EC" id="2.7.11.1" evidence="1"/>
<evidence type="ECO:0000313" key="7">
    <source>
        <dbReference type="Proteomes" id="UP000596660"/>
    </source>
</evidence>
<dbReference type="Gene3D" id="3.30.200.20">
    <property type="entry name" value="Phosphorylase Kinase, domain 1"/>
    <property type="match status" value="1"/>
</dbReference>
<evidence type="ECO:0000256" key="1">
    <source>
        <dbReference type="ARBA" id="ARBA00012513"/>
    </source>
</evidence>
<dbReference type="Gene3D" id="1.10.510.10">
    <property type="entry name" value="Transferase(Phosphotransferase) domain 1"/>
    <property type="match status" value="1"/>
</dbReference>
<evidence type="ECO:0000256" key="5">
    <source>
        <dbReference type="ARBA" id="ARBA00048679"/>
    </source>
</evidence>
<keyword evidence="7" id="KW-1185">Reference proteome</keyword>
<evidence type="ECO:0000256" key="3">
    <source>
        <dbReference type="ARBA" id="ARBA00022777"/>
    </source>
</evidence>
<reference evidence="6" key="2">
    <citation type="submission" date="2021-03" db="UniProtKB">
        <authorList>
            <consortium name="EnsemblPlants"/>
        </authorList>
    </citation>
    <scope>IDENTIFICATION</scope>
</reference>
<evidence type="ECO:0000256" key="2">
    <source>
        <dbReference type="ARBA" id="ARBA00022527"/>
    </source>
</evidence>